<evidence type="ECO:0000313" key="3">
    <source>
        <dbReference type="EMBL" id="MBB5062956.1"/>
    </source>
</evidence>
<keyword evidence="1" id="KW-1133">Transmembrane helix</keyword>
<dbReference type="InterPro" id="IPR050879">
    <property type="entry name" value="Acyltransferase_3"/>
</dbReference>
<gene>
    <name evidence="3" type="ORF">HDF15_001293</name>
</gene>
<dbReference type="PANTHER" id="PTHR23028">
    <property type="entry name" value="ACETYLTRANSFERASE"/>
    <property type="match status" value="1"/>
</dbReference>
<feature type="transmembrane region" description="Helical" evidence="1">
    <location>
        <begin position="253"/>
        <end position="270"/>
    </location>
</feature>
<dbReference type="GO" id="GO:0000271">
    <property type="term" value="P:polysaccharide biosynthetic process"/>
    <property type="evidence" value="ECO:0007669"/>
    <property type="project" value="TreeGrafter"/>
</dbReference>
<dbReference type="GO" id="GO:0016020">
    <property type="term" value="C:membrane"/>
    <property type="evidence" value="ECO:0007669"/>
    <property type="project" value="TreeGrafter"/>
</dbReference>
<dbReference type="RefSeq" id="WP_184253762.1">
    <property type="nucleotide sequence ID" value="NZ_JACHIO010000004.1"/>
</dbReference>
<comment type="caution">
    <text evidence="3">The sequence shown here is derived from an EMBL/GenBank/DDBJ whole genome shotgun (WGS) entry which is preliminary data.</text>
</comment>
<feature type="transmembrane region" description="Helical" evidence="1">
    <location>
        <begin position="118"/>
        <end position="139"/>
    </location>
</feature>
<dbReference type="EMBL" id="JACHIO010000004">
    <property type="protein sequence ID" value="MBB5062956.1"/>
    <property type="molecule type" value="Genomic_DNA"/>
</dbReference>
<organism evidence="3 4">
    <name type="scientific">Granulicella mallensis</name>
    <dbReference type="NCBI Taxonomy" id="940614"/>
    <lineage>
        <taxon>Bacteria</taxon>
        <taxon>Pseudomonadati</taxon>
        <taxon>Acidobacteriota</taxon>
        <taxon>Terriglobia</taxon>
        <taxon>Terriglobales</taxon>
        <taxon>Acidobacteriaceae</taxon>
        <taxon>Granulicella</taxon>
    </lineage>
</organism>
<dbReference type="GO" id="GO:0016747">
    <property type="term" value="F:acyltransferase activity, transferring groups other than amino-acyl groups"/>
    <property type="evidence" value="ECO:0007669"/>
    <property type="project" value="InterPro"/>
</dbReference>
<feature type="transmembrane region" description="Helical" evidence="1">
    <location>
        <begin position="189"/>
        <end position="208"/>
    </location>
</feature>
<feature type="transmembrane region" description="Helical" evidence="1">
    <location>
        <begin position="387"/>
        <end position="410"/>
    </location>
</feature>
<keyword evidence="1" id="KW-0812">Transmembrane</keyword>
<proteinExistence type="predicted"/>
<dbReference type="Pfam" id="PF01757">
    <property type="entry name" value="Acyl_transf_3"/>
    <property type="match status" value="1"/>
</dbReference>
<dbReference type="Proteomes" id="UP000584867">
    <property type="component" value="Unassembled WGS sequence"/>
</dbReference>
<evidence type="ECO:0000259" key="2">
    <source>
        <dbReference type="Pfam" id="PF01757"/>
    </source>
</evidence>
<evidence type="ECO:0000313" key="4">
    <source>
        <dbReference type="Proteomes" id="UP000584867"/>
    </source>
</evidence>
<feature type="domain" description="Acyltransferase 3" evidence="2">
    <location>
        <begin position="53"/>
        <end position="405"/>
    </location>
</feature>
<feature type="transmembrane region" description="Helical" evidence="1">
    <location>
        <begin position="282"/>
        <end position="301"/>
    </location>
</feature>
<sequence length="426" mass="49337">MPNIEDLAALKPDSTAIIPLQDVGNEGLSPIVNRSPVTGNTAHTRPENRAYFPALDGIRALAFVMVLGQHYAAIPWGWTGVDIFFVLSGFLITGILFDSRDDPHRVRNFYIRRTLRIFPLYYGIFLVLLFSTPLIHWSWSRSWIAWPLYLGNYLRFLHPYILGTPWQRIADAQISGTNAHGITVYMGHFWSLCVEEQFYLFWPWVIFFVRSRRTLLWICGCSVMLMPLVRIWANTVLPQNMLNVEVLYRVTPFRIDALLLGGLIALWYRGTQRNAMLKIAHWLFWLCAAISAVYLALTLHHHRDYIYPAWKFTCGLSFIDLFAASALVVALQPGSVLYRLFKLRPLRWLGRISYGAYVFHDLFHGALLRLLNRTHLLEHIYGAQEHARYATALIALVLTCALAWLSFRFFETPFLNLKERWTIRTS</sequence>
<evidence type="ECO:0000256" key="1">
    <source>
        <dbReference type="SAM" id="Phobius"/>
    </source>
</evidence>
<name>A0A7W8E8T7_9BACT</name>
<dbReference type="AlphaFoldDB" id="A0A7W8E8T7"/>
<feature type="transmembrane region" description="Helical" evidence="1">
    <location>
        <begin position="78"/>
        <end position="97"/>
    </location>
</feature>
<reference evidence="3 4" key="1">
    <citation type="submission" date="2020-08" db="EMBL/GenBank/DDBJ databases">
        <title>Genomic Encyclopedia of Type Strains, Phase IV (KMG-V): Genome sequencing to study the core and pangenomes of soil and plant-associated prokaryotes.</title>
        <authorList>
            <person name="Whitman W."/>
        </authorList>
    </citation>
    <scope>NUCLEOTIDE SEQUENCE [LARGE SCALE GENOMIC DNA]</scope>
    <source>
        <strain evidence="3 4">X5P3</strain>
    </source>
</reference>
<feature type="transmembrane region" description="Helical" evidence="1">
    <location>
        <begin position="215"/>
        <end position="233"/>
    </location>
</feature>
<feature type="transmembrane region" description="Helical" evidence="1">
    <location>
        <begin position="321"/>
        <end position="341"/>
    </location>
</feature>
<dbReference type="InterPro" id="IPR002656">
    <property type="entry name" value="Acyl_transf_3_dom"/>
</dbReference>
<feature type="transmembrane region" description="Helical" evidence="1">
    <location>
        <begin position="348"/>
        <end position="367"/>
    </location>
</feature>
<protein>
    <submittedName>
        <fullName evidence="3">Peptidoglycan/LPS O-acetylase OafA/YrhL</fullName>
    </submittedName>
</protein>
<accession>A0A7W8E8T7</accession>
<dbReference type="PANTHER" id="PTHR23028:SF53">
    <property type="entry name" value="ACYL_TRANSF_3 DOMAIN-CONTAINING PROTEIN"/>
    <property type="match status" value="1"/>
</dbReference>
<keyword evidence="1" id="KW-0472">Membrane</keyword>